<dbReference type="AlphaFoldDB" id="A0A316XAX0"/>
<sequence length="103" mass="12287">MEFIAQEIDRLNRLIEQNIDKESNIRFKQELSQASYLLEIFENYKINKNTVETILELPDSDTGYSEYRVINDCESDNPDCWIELRVKEEKIRLTEGDIIIKKK</sequence>
<proteinExistence type="predicted"/>
<comment type="caution">
    <text evidence="1">The sequence shown here is derived from an EMBL/GenBank/DDBJ whole genome shotgun (WGS) entry which is preliminary data.</text>
</comment>
<dbReference type="Proteomes" id="UP000236594">
    <property type="component" value="Unassembled WGS sequence"/>
</dbReference>
<evidence type="ECO:0000313" key="2">
    <source>
        <dbReference type="Proteomes" id="UP000236594"/>
    </source>
</evidence>
<reference evidence="1 2" key="1">
    <citation type="submission" date="2018-04" db="EMBL/GenBank/DDBJ databases">
        <title>Draft Genome Sequence of Phosphate-Solubilizing Chryseobacterium sp. ISE14 that is a Biocontrol and Plant Growth-Promoting Rhizobacterium Isolated from Cucumber.</title>
        <authorList>
            <person name="Jeong J.-J."/>
            <person name="Sang M.K."/>
            <person name="Choi I.-G."/>
            <person name="Kim K.D."/>
        </authorList>
    </citation>
    <scope>NUCLEOTIDE SEQUENCE [LARGE SCALE GENOMIC DNA]</scope>
    <source>
        <strain evidence="1 2">ISE14</strain>
    </source>
</reference>
<dbReference type="EMBL" id="PPED02000003">
    <property type="protein sequence ID" value="PWN69423.1"/>
    <property type="molecule type" value="Genomic_DNA"/>
</dbReference>
<accession>A0A316XAX0</accession>
<gene>
    <name evidence="1" type="ORF">C1631_015340</name>
</gene>
<organism evidence="1 2">
    <name type="scientific">Chryseobacterium phosphatilyticum</name>
    <dbReference type="NCBI Taxonomy" id="475075"/>
    <lineage>
        <taxon>Bacteria</taxon>
        <taxon>Pseudomonadati</taxon>
        <taxon>Bacteroidota</taxon>
        <taxon>Flavobacteriia</taxon>
        <taxon>Flavobacteriales</taxon>
        <taxon>Weeksellaceae</taxon>
        <taxon>Chryseobacterium group</taxon>
        <taxon>Chryseobacterium</taxon>
    </lineage>
</organism>
<name>A0A316XAX0_9FLAO</name>
<keyword evidence="2" id="KW-1185">Reference proteome</keyword>
<evidence type="ECO:0000313" key="1">
    <source>
        <dbReference type="EMBL" id="PWN69423.1"/>
    </source>
</evidence>
<protein>
    <submittedName>
        <fullName evidence="1">Uncharacterized protein</fullName>
    </submittedName>
</protein>